<dbReference type="EMBL" id="UPTC01003338">
    <property type="protein sequence ID" value="VBB34316.1"/>
    <property type="molecule type" value="Genomic_DNA"/>
</dbReference>
<accession>A0A498ST72</accession>
<evidence type="ECO:0000313" key="3">
    <source>
        <dbReference type="Proteomes" id="UP000276991"/>
    </source>
</evidence>
<reference evidence="2 3" key="1">
    <citation type="submission" date="2018-08" db="EMBL/GenBank/DDBJ databases">
        <authorList>
            <person name="Laetsch R D."/>
            <person name="Stevens L."/>
            <person name="Kumar S."/>
            <person name="Blaxter L. M."/>
        </authorList>
    </citation>
    <scope>NUCLEOTIDE SEQUENCE [LARGE SCALE GENOMIC DNA]</scope>
</reference>
<dbReference type="OrthoDB" id="5874817at2759"/>
<name>A0A498ST72_ACAVI</name>
<feature type="compositionally biased region" description="Basic and acidic residues" evidence="1">
    <location>
        <begin position="60"/>
        <end position="72"/>
    </location>
</feature>
<feature type="compositionally biased region" description="Acidic residues" evidence="1">
    <location>
        <begin position="18"/>
        <end position="59"/>
    </location>
</feature>
<protein>
    <submittedName>
        <fullName evidence="2">Uncharacterized protein</fullName>
    </submittedName>
</protein>
<feature type="compositionally biased region" description="Acidic residues" evidence="1">
    <location>
        <begin position="219"/>
        <end position="245"/>
    </location>
</feature>
<feature type="region of interest" description="Disordered" evidence="1">
    <location>
        <begin position="1"/>
        <end position="90"/>
    </location>
</feature>
<gene>
    <name evidence="2" type="ORF">NAV_LOCUS9107</name>
</gene>
<feature type="compositionally biased region" description="Basic and acidic residues" evidence="1">
    <location>
        <begin position="247"/>
        <end position="261"/>
    </location>
</feature>
<sequence length="280" mass="32680">MEKTRITTETDKVVIENEVNDEQLKDEEEDEGEEEEEYEEEEEEEEEEEDEEEDEEEKLNEEKEKEEVEKKQNPINRKPPLLLVTQPSTQTSPNYFTAEFIFDNNGNFDMIQTKEDDNDCAENQMLLSMDENNFENDMTVSETIELQTDDDKMERKPRGNFFSVPLSERSLSPIPYYENDFNDEFIVEAPTRNDDNRGRVSKILAVPAPIFTTSVSYDGMDDWDSTQEESVESLSDYEDIDDFNSEDCSRNRSRMETDEYRPSSSTLGIYFSPVSSSTDD</sequence>
<feature type="compositionally biased region" description="Basic and acidic residues" evidence="1">
    <location>
        <begin position="1"/>
        <end position="15"/>
    </location>
</feature>
<feature type="non-terminal residue" evidence="2">
    <location>
        <position position="280"/>
    </location>
</feature>
<organism evidence="2 3">
    <name type="scientific">Acanthocheilonema viteae</name>
    <name type="common">Filarial nematode worm</name>
    <name type="synonym">Dipetalonema viteae</name>
    <dbReference type="NCBI Taxonomy" id="6277"/>
    <lineage>
        <taxon>Eukaryota</taxon>
        <taxon>Metazoa</taxon>
        <taxon>Ecdysozoa</taxon>
        <taxon>Nematoda</taxon>
        <taxon>Chromadorea</taxon>
        <taxon>Rhabditida</taxon>
        <taxon>Spirurina</taxon>
        <taxon>Spiruromorpha</taxon>
        <taxon>Filarioidea</taxon>
        <taxon>Onchocercidae</taxon>
        <taxon>Acanthocheilonema</taxon>
    </lineage>
</organism>
<feature type="compositionally biased region" description="Polar residues" evidence="1">
    <location>
        <begin position="262"/>
        <end position="280"/>
    </location>
</feature>
<dbReference type="STRING" id="6277.A0A498ST72"/>
<dbReference type="Proteomes" id="UP000276991">
    <property type="component" value="Unassembled WGS sequence"/>
</dbReference>
<feature type="region of interest" description="Disordered" evidence="1">
    <location>
        <begin position="216"/>
        <end position="280"/>
    </location>
</feature>
<evidence type="ECO:0000256" key="1">
    <source>
        <dbReference type="SAM" id="MobiDB-lite"/>
    </source>
</evidence>
<dbReference type="AlphaFoldDB" id="A0A498ST72"/>
<proteinExistence type="predicted"/>
<evidence type="ECO:0000313" key="2">
    <source>
        <dbReference type="EMBL" id="VBB34316.1"/>
    </source>
</evidence>
<keyword evidence="3" id="KW-1185">Reference proteome</keyword>